<feature type="transmembrane region" description="Helical" evidence="1">
    <location>
        <begin position="7"/>
        <end position="32"/>
    </location>
</feature>
<dbReference type="KEGG" id="lse:F1C12_19385"/>
<keyword evidence="1" id="KW-0812">Transmembrane</keyword>
<accession>A0A7G6YEZ5</accession>
<name>A0A7G6YEZ5_9MICO</name>
<dbReference type="AlphaFoldDB" id="A0A7G6YEZ5"/>
<organism evidence="2 3">
    <name type="scientific">Leifsonia shinshuensis</name>
    <dbReference type="NCBI Taxonomy" id="150026"/>
    <lineage>
        <taxon>Bacteria</taxon>
        <taxon>Bacillati</taxon>
        <taxon>Actinomycetota</taxon>
        <taxon>Actinomycetes</taxon>
        <taxon>Micrococcales</taxon>
        <taxon>Microbacteriaceae</taxon>
        <taxon>Leifsonia</taxon>
    </lineage>
</organism>
<dbReference type="RefSeq" id="WP_185276485.1">
    <property type="nucleotide sequence ID" value="NZ_CP043641.1"/>
</dbReference>
<evidence type="ECO:0000313" key="2">
    <source>
        <dbReference type="EMBL" id="QNE37060.1"/>
    </source>
</evidence>
<feature type="transmembrane region" description="Helical" evidence="1">
    <location>
        <begin position="78"/>
        <end position="101"/>
    </location>
</feature>
<protein>
    <submittedName>
        <fullName evidence="2">Uncharacterized protein</fullName>
    </submittedName>
</protein>
<feature type="transmembrane region" description="Helical" evidence="1">
    <location>
        <begin position="121"/>
        <end position="144"/>
    </location>
</feature>
<keyword evidence="1" id="KW-0472">Membrane</keyword>
<proteinExistence type="predicted"/>
<dbReference type="EMBL" id="CP043641">
    <property type="protein sequence ID" value="QNE37060.1"/>
    <property type="molecule type" value="Genomic_DNA"/>
</dbReference>
<feature type="transmembrane region" description="Helical" evidence="1">
    <location>
        <begin position="44"/>
        <end position="66"/>
    </location>
</feature>
<sequence length="163" mass="16913">MREERSYAIVVACFAAGLYLAVLVAAFGLISLATNTEVIPDPSAGPLVGPVMTGVAVAVLLVLLILTGTRVPGDQQRVAPLGALGAGVACYLAYCLAGGVAGSLATGDVLHFALFAAGQLASLYAIAVGVAGFLIMLLYQLVLVGRFKQRGRPRWPWEQPDDE</sequence>
<dbReference type="Pfam" id="PF19616">
    <property type="entry name" value="DUF6121"/>
    <property type="match status" value="1"/>
</dbReference>
<dbReference type="InterPro" id="IPR046124">
    <property type="entry name" value="DUF6121"/>
</dbReference>
<keyword evidence="1" id="KW-1133">Transmembrane helix</keyword>
<dbReference type="Proteomes" id="UP000515511">
    <property type="component" value="Chromosome"/>
</dbReference>
<gene>
    <name evidence="2" type="ORF">F1C12_19385</name>
</gene>
<reference evidence="3" key="1">
    <citation type="submission" date="2019-09" db="EMBL/GenBank/DDBJ databases">
        <title>Antimicrobial potential of Antarctic Bacteria.</title>
        <authorList>
            <person name="Benaud N."/>
            <person name="Edwards R.J."/>
            <person name="Ferrari B.C."/>
        </authorList>
    </citation>
    <scope>NUCLEOTIDE SEQUENCE [LARGE SCALE GENOMIC DNA]</scope>
    <source>
        <strain evidence="3">INR9</strain>
    </source>
</reference>
<evidence type="ECO:0000313" key="3">
    <source>
        <dbReference type="Proteomes" id="UP000515511"/>
    </source>
</evidence>
<evidence type="ECO:0000256" key="1">
    <source>
        <dbReference type="SAM" id="Phobius"/>
    </source>
</evidence>